<keyword evidence="3" id="KW-0378">Hydrolase</keyword>
<dbReference type="AlphaFoldDB" id="A0A9D1N4Y9"/>
<dbReference type="InterPro" id="IPR051463">
    <property type="entry name" value="Peptidase_U62_metallo"/>
</dbReference>
<proteinExistence type="inferred from homology"/>
<dbReference type="GO" id="GO:0006508">
    <property type="term" value="P:proteolysis"/>
    <property type="evidence" value="ECO:0007669"/>
    <property type="project" value="UniProtKB-KW"/>
</dbReference>
<dbReference type="GO" id="GO:0005829">
    <property type="term" value="C:cytosol"/>
    <property type="evidence" value="ECO:0007669"/>
    <property type="project" value="TreeGrafter"/>
</dbReference>
<dbReference type="Pfam" id="PF19289">
    <property type="entry name" value="PmbA_TldD_3rd"/>
    <property type="match status" value="1"/>
</dbReference>
<reference evidence="8" key="1">
    <citation type="submission" date="2020-10" db="EMBL/GenBank/DDBJ databases">
        <authorList>
            <person name="Gilroy R."/>
        </authorList>
    </citation>
    <scope>NUCLEOTIDE SEQUENCE</scope>
    <source>
        <strain evidence="8">ChiGjej2B2-16831</strain>
    </source>
</reference>
<organism evidence="8 9">
    <name type="scientific">Candidatus Aphodomorpha intestinavium</name>
    <dbReference type="NCBI Taxonomy" id="2840672"/>
    <lineage>
        <taxon>Bacteria</taxon>
        <taxon>Bacillati</taxon>
        <taxon>Bacillota</taxon>
        <taxon>Clostridia</taxon>
        <taxon>Eubacteriales</taxon>
        <taxon>Candidatus Aphodomorpha</taxon>
    </lineage>
</organism>
<keyword evidence="2" id="KW-0645">Protease</keyword>
<dbReference type="Pfam" id="PF19290">
    <property type="entry name" value="PmbA_TldD_2nd"/>
    <property type="match status" value="1"/>
</dbReference>
<evidence type="ECO:0000259" key="5">
    <source>
        <dbReference type="Pfam" id="PF01523"/>
    </source>
</evidence>
<feature type="domain" description="Metalloprotease TldD/E central" evidence="7">
    <location>
        <begin position="110"/>
        <end position="218"/>
    </location>
</feature>
<dbReference type="Gene3D" id="3.30.2290.10">
    <property type="entry name" value="PmbA/TldD superfamily"/>
    <property type="match status" value="1"/>
</dbReference>
<feature type="domain" description="Metalloprotease TldD/E C-terminal" evidence="6">
    <location>
        <begin position="226"/>
        <end position="457"/>
    </location>
</feature>
<evidence type="ECO:0000313" key="8">
    <source>
        <dbReference type="EMBL" id="HIU94822.1"/>
    </source>
</evidence>
<comment type="caution">
    <text evidence="8">The sequence shown here is derived from an EMBL/GenBank/DDBJ whole genome shotgun (WGS) entry which is preliminary data.</text>
</comment>
<sequence>MIEQGIAERVLQAALAGGADFSELFVEDTVSNALSMTDGKVENAAYTRRHGAGVRVLLGTRSAYAYTAGTDEASLIATAKAAAAALRGAPEERQIVFAASGFRAPMAVPFTAVENDRRMALLREATRAARSVSPEVVQVQANYTDKVRRTLVCNSEGTFAEAERPYTRAGVAVVARQGAEAQTGFEGPGCCRGFEAYSTQIDLGESAMAAARCAVTMLHAPDCPAGRLPVVIDGGFGGVIFHEACGHSLEATSVGRGDSEFCGKLGQKIAAECVSAVDDGTLPGEWGSIDIDDEGAPSQRNLLIEKGVLRGYLIDLLGARRMGMAPTGSSRRQDYTFAPTSRMTNTFICPGTDDEEEMIATMGEGLYAKKMGGGSVNPLTGEFNFAVSEGYWVRDGKIVSPVRGATLIGRGADILPRIDRVGPRMWMGQGMCGSLSGAVPTNVGQPRIRVKEITVGGKGGAL</sequence>
<gene>
    <name evidence="8" type="ORF">IAD24_06640</name>
</gene>
<evidence type="ECO:0000256" key="2">
    <source>
        <dbReference type="ARBA" id="ARBA00022670"/>
    </source>
</evidence>
<evidence type="ECO:0000259" key="6">
    <source>
        <dbReference type="Pfam" id="PF19289"/>
    </source>
</evidence>
<evidence type="ECO:0000259" key="7">
    <source>
        <dbReference type="Pfam" id="PF19290"/>
    </source>
</evidence>
<dbReference type="InterPro" id="IPR025502">
    <property type="entry name" value="TldD"/>
</dbReference>
<evidence type="ECO:0000256" key="4">
    <source>
        <dbReference type="ARBA" id="ARBA00023049"/>
    </source>
</evidence>
<dbReference type="InterPro" id="IPR002510">
    <property type="entry name" value="Metalloprtase-TldD/E_N"/>
</dbReference>
<dbReference type="PANTHER" id="PTHR30624:SF4">
    <property type="entry name" value="METALLOPROTEASE TLDD"/>
    <property type="match status" value="1"/>
</dbReference>
<reference evidence="8" key="2">
    <citation type="journal article" date="2021" name="PeerJ">
        <title>Extensive microbial diversity within the chicken gut microbiome revealed by metagenomics and culture.</title>
        <authorList>
            <person name="Gilroy R."/>
            <person name="Ravi A."/>
            <person name="Getino M."/>
            <person name="Pursley I."/>
            <person name="Horton D.L."/>
            <person name="Alikhan N.F."/>
            <person name="Baker D."/>
            <person name="Gharbi K."/>
            <person name="Hall N."/>
            <person name="Watson M."/>
            <person name="Adriaenssens E.M."/>
            <person name="Foster-Nyarko E."/>
            <person name="Jarju S."/>
            <person name="Secka A."/>
            <person name="Antonio M."/>
            <person name="Oren A."/>
            <person name="Chaudhuri R.R."/>
            <person name="La Ragione R."/>
            <person name="Hildebrand F."/>
            <person name="Pallen M.J."/>
        </authorList>
    </citation>
    <scope>NUCLEOTIDE SEQUENCE</scope>
    <source>
        <strain evidence="8">ChiGjej2B2-16831</strain>
    </source>
</reference>
<dbReference type="InterPro" id="IPR045570">
    <property type="entry name" value="Metalloprtase-TldD/E_cen_dom"/>
</dbReference>
<dbReference type="InterPro" id="IPR045569">
    <property type="entry name" value="Metalloprtase-TldD/E_C"/>
</dbReference>
<dbReference type="InterPro" id="IPR035068">
    <property type="entry name" value="TldD/PmbA_N"/>
</dbReference>
<protein>
    <submittedName>
        <fullName evidence="8">TldD/PmbA family protein</fullName>
    </submittedName>
</protein>
<dbReference type="Pfam" id="PF01523">
    <property type="entry name" value="PmbA_TldD_1st"/>
    <property type="match status" value="1"/>
</dbReference>
<dbReference type="EMBL" id="DVNZ01000211">
    <property type="protein sequence ID" value="HIU94822.1"/>
    <property type="molecule type" value="Genomic_DNA"/>
</dbReference>
<feature type="domain" description="Metalloprotease TldD/E N-terminal" evidence="5">
    <location>
        <begin position="23"/>
        <end position="85"/>
    </location>
</feature>
<evidence type="ECO:0000256" key="1">
    <source>
        <dbReference type="ARBA" id="ARBA00005836"/>
    </source>
</evidence>
<name>A0A9D1N4Y9_9FIRM</name>
<dbReference type="InterPro" id="IPR036059">
    <property type="entry name" value="TldD/PmbA_sf"/>
</dbReference>
<dbReference type="Proteomes" id="UP000824128">
    <property type="component" value="Unassembled WGS sequence"/>
</dbReference>
<dbReference type="SUPFAM" id="SSF111283">
    <property type="entry name" value="Putative modulator of DNA gyrase, PmbA/TldD"/>
    <property type="match status" value="1"/>
</dbReference>
<dbReference type="PANTHER" id="PTHR30624">
    <property type="entry name" value="UNCHARACTERIZED PROTEIN TLDD AND PMBA"/>
    <property type="match status" value="1"/>
</dbReference>
<comment type="similarity">
    <text evidence="1">Belongs to the peptidase U62 family.</text>
</comment>
<keyword evidence="4" id="KW-0482">Metalloprotease</keyword>
<accession>A0A9D1N4Y9</accession>
<dbReference type="PIRSF" id="PIRSF004919">
    <property type="entry name" value="TldD"/>
    <property type="match status" value="1"/>
</dbReference>
<evidence type="ECO:0000313" key="9">
    <source>
        <dbReference type="Proteomes" id="UP000824128"/>
    </source>
</evidence>
<evidence type="ECO:0000256" key="3">
    <source>
        <dbReference type="ARBA" id="ARBA00022801"/>
    </source>
</evidence>
<dbReference type="GO" id="GO:0008237">
    <property type="term" value="F:metallopeptidase activity"/>
    <property type="evidence" value="ECO:0007669"/>
    <property type="project" value="UniProtKB-KW"/>
</dbReference>